<comment type="caution">
    <text evidence="1">The sequence shown here is derived from an EMBL/GenBank/DDBJ whole genome shotgun (WGS) entry which is preliminary data.</text>
</comment>
<keyword evidence="2" id="KW-1185">Reference proteome</keyword>
<gene>
    <name evidence="1" type="ORF">SKA53_10594</name>
</gene>
<dbReference type="OrthoDB" id="7875930at2"/>
<proteinExistence type="predicted"/>
<protein>
    <recommendedName>
        <fullName evidence="3">FlgN protein</fullName>
    </recommendedName>
</protein>
<name>A3V1R2_9RHOB</name>
<dbReference type="SUPFAM" id="SSF140566">
    <property type="entry name" value="FlgN-like"/>
    <property type="match status" value="1"/>
</dbReference>
<dbReference type="Proteomes" id="UP000004507">
    <property type="component" value="Unassembled WGS sequence"/>
</dbReference>
<accession>A3V1R2</accession>
<organism evidence="1 2">
    <name type="scientific">Yoonia vestfoldensis SKA53</name>
    <dbReference type="NCBI Taxonomy" id="314232"/>
    <lineage>
        <taxon>Bacteria</taxon>
        <taxon>Pseudomonadati</taxon>
        <taxon>Pseudomonadota</taxon>
        <taxon>Alphaproteobacteria</taxon>
        <taxon>Rhodobacterales</taxon>
        <taxon>Paracoccaceae</taxon>
        <taxon>Yoonia</taxon>
    </lineage>
</organism>
<dbReference type="HOGENOM" id="CLU_166863_1_0_5"/>
<evidence type="ECO:0008006" key="3">
    <source>
        <dbReference type="Google" id="ProtNLM"/>
    </source>
</evidence>
<reference evidence="1 2" key="1">
    <citation type="submission" date="2006-01" db="EMBL/GenBank/DDBJ databases">
        <authorList>
            <person name="Hagstrom A."/>
            <person name="Ferriera S."/>
            <person name="Johnson J."/>
            <person name="Kravitz S."/>
            <person name="Halpern A."/>
            <person name="Remington K."/>
            <person name="Beeson K."/>
            <person name="Tran B."/>
            <person name="Rogers Y.-H."/>
            <person name="Friedman R."/>
            <person name="Venter J.C."/>
        </authorList>
    </citation>
    <scope>NUCLEOTIDE SEQUENCE [LARGE SCALE GENOMIC DNA]</scope>
    <source>
        <strain evidence="1 2">SKA53</strain>
    </source>
</reference>
<dbReference type="RefSeq" id="WP_007206068.1">
    <property type="nucleotide sequence ID" value="NZ_CH672414.1"/>
</dbReference>
<dbReference type="STRING" id="314232.SKA53_10594"/>
<evidence type="ECO:0000313" key="2">
    <source>
        <dbReference type="Proteomes" id="UP000004507"/>
    </source>
</evidence>
<evidence type="ECO:0000313" key="1">
    <source>
        <dbReference type="EMBL" id="EAQ08167.1"/>
    </source>
</evidence>
<sequence>MRDPTVSELRSVLAAETAAILAGQYAQLDDLAARKDQLFNALQQAPRAAADLRAISRMLARNQALLAAALKGISAARLRLTALKAVRDGLQVYDQSGRFAASPITRPDLVRKA</sequence>
<dbReference type="EMBL" id="AAMS01000001">
    <property type="protein sequence ID" value="EAQ08167.1"/>
    <property type="molecule type" value="Genomic_DNA"/>
</dbReference>
<dbReference type="AlphaFoldDB" id="A3V1R2"/>
<dbReference type="InterPro" id="IPR036679">
    <property type="entry name" value="FlgN-like_sf"/>
</dbReference>
<dbReference type="GO" id="GO:0044780">
    <property type="term" value="P:bacterial-type flagellum assembly"/>
    <property type="evidence" value="ECO:0007669"/>
    <property type="project" value="InterPro"/>
</dbReference>